<dbReference type="InterPro" id="IPR036291">
    <property type="entry name" value="NAD(P)-bd_dom_sf"/>
</dbReference>
<keyword evidence="4" id="KW-1133">Transmembrane helix</keyword>
<proteinExistence type="inferred from homology"/>
<sequence length="302" mass="32138">MWEQPLYAQLPGVLAVFPFLCRIAAFALFAPFGVGIGLDIVAYAIARTLHLSITPRRVPRSPPSHPSQILSESADADSDSSSEMANATAVTLVGATGLTGSHTLSSLLSSSHPFNVTVLTRRSLPQAASANSLTTRLYASLFDAPTDKEPIVERGGVYVSCLGTTRAKAGGTAEQEKLILVSANGSSPHSRLFYSRIKGLLEEYVKSLSFSQTVILKPGLLLGDRQESRPAEAATRWLVGGLKKWGAPVDSLAVETEDIGACIAYLSAHPPTESLLTLGNHEIIAYAKQFHTSHGQVVMSPD</sequence>
<dbReference type="Proteomes" id="UP000094043">
    <property type="component" value="Chromosome 2"/>
</dbReference>
<keyword evidence="4" id="KW-0472">Membrane</keyword>
<dbReference type="GO" id="GO:0005741">
    <property type="term" value="C:mitochondrial outer membrane"/>
    <property type="evidence" value="ECO:0007669"/>
    <property type="project" value="UniProtKB-SubCell"/>
</dbReference>
<evidence type="ECO:0000256" key="3">
    <source>
        <dbReference type="SAM" id="MobiDB-lite"/>
    </source>
</evidence>
<dbReference type="AlphaFoldDB" id="A0AAJ8JRG5"/>
<reference evidence="5" key="3">
    <citation type="submission" date="2024-01" db="EMBL/GenBank/DDBJ databases">
        <authorList>
            <person name="Coelho M.A."/>
            <person name="David-Palma M."/>
            <person name="Shea T."/>
            <person name="Sun S."/>
            <person name="Cuomo C.A."/>
            <person name="Heitman J."/>
        </authorList>
    </citation>
    <scope>NUCLEOTIDE SEQUENCE</scope>
    <source>
        <strain evidence="5">CBS 7841</strain>
    </source>
</reference>
<name>A0AAJ8JRG5_9TREE</name>
<evidence type="ECO:0000256" key="1">
    <source>
        <dbReference type="ARBA" id="ARBA00004450"/>
    </source>
</evidence>
<evidence type="ECO:0000256" key="4">
    <source>
        <dbReference type="SAM" id="Phobius"/>
    </source>
</evidence>
<dbReference type="GO" id="GO:0051170">
    <property type="term" value="P:import into nucleus"/>
    <property type="evidence" value="ECO:0007669"/>
    <property type="project" value="TreeGrafter"/>
</dbReference>
<keyword evidence="4" id="KW-0812">Transmembrane</keyword>
<gene>
    <name evidence="5" type="ORF">L203_102210</name>
</gene>
<reference evidence="5" key="2">
    <citation type="journal article" date="2022" name="Elife">
        <title>Obligate sexual reproduction of a homothallic fungus closely related to the Cryptococcus pathogenic species complex.</title>
        <authorList>
            <person name="Passer A.R."/>
            <person name="Clancey S.A."/>
            <person name="Shea T."/>
            <person name="David-Palma M."/>
            <person name="Averette A.F."/>
            <person name="Boekhout T."/>
            <person name="Porcel B.M."/>
            <person name="Nowrousian M."/>
            <person name="Cuomo C.A."/>
            <person name="Sun S."/>
            <person name="Heitman J."/>
            <person name="Coelho M.A."/>
        </authorList>
    </citation>
    <scope>NUCLEOTIDE SEQUENCE</scope>
    <source>
        <strain evidence="5">CBS 7841</strain>
    </source>
</reference>
<feature type="transmembrane region" description="Helical" evidence="4">
    <location>
        <begin position="23"/>
        <end position="46"/>
    </location>
</feature>
<protein>
    <recommendedName>
        <fullName evidence="7">Endoplasmic reticulum protein</fullName>
    </recommendedName>
</protein>
<comment type="subcellular location">
    <subcellularLocation>
        <location evidence="1">Mitochondrion outer membrane</location>
        <topology evidence="1">Peripheral membrane protein</topology>
    </subcellularLocation>
</comment>
<evidence type="ECO:0008006" key="7">
    <source>
        <dbReference type="Google" id="ProtNLM"/>
    </source>
</evidence>
<evidence type="ECO:0000256" key="2">
    <source>
        <dbReference type="ARBA" id="ARBA00006617"/>
    </source>
</evidence>
<keyword evidence="6" id="KW-1185">Reference proteome</keyword>
<dbReference type="GeneID" id="91086422"/>
<accession>A0AAJ8JRG5</accession>
<organism evidence="5 6">
    <name type="scientific">Cryptococcus depauperatus CBS 7841</name>
    <dbReference type="NCBI Taxonomy" id="1295531"/>
    <lineage>
        <taxon>Eukaryota</taxon>
        <taxon>Fungi</taxon>
        <taxon>Dikarya</taxon>
        <taxon>Basidiomycota</taxon>
        <taxon>Agaricomycotina</taxon>
        <taxon>Tremellomycetes</taxon>
        <taxon>Tremellales</taxon>
        <taxon>Cryptococcaceae</taxon>
        <taxon>Cryptococcus</taxon>
    </lineage>
</organism>
<dbReference type="RefSeq" id="XP_066067734.1">
    <property type="nucleotide sequence ID" value="XM_066211637.1"/>
</dbReference>
<dbReference type="EMBL" id="CP143785">
    <property type="protein sequence ID" value="WVN87034.1"/>
    <property type="molecule type" value="Genomic_DNA"/>
</dbReference>
<dbReference type="Gene3D" id="3.40.50.720">
    <property type="entry name" value="NAD(P)-binding Rossmann-like Domain"/>
    <property type="match status" value="2"/>
</dbReference>
<dbReference type="KEGG" id="cdep:91086422"/>
<dbReference type="SUPFAM" id="SSF51735">
    <property type="entry name" value="NAD(P)-binding Rossmann-fold domains"/>
    <property type="match status" value="1"/>
</dbReference>
<reference evidence="5" key="1">
    <citation type="submission" date="2016-06" db="EMBL/GenBank/DDBJ databases">
        <authorList>
            <person name="Cuomo C."/>
            <person name="Litvintseva A."/>
            <person name="Heitman J."/>
            <person name="Chen Y."/>
            <person name="Sun S."/>
            <person name="Springer D."/>
            <person name="Dromer F."/>
            <person name="Young S."/>
            <person name="Zeng Q."/>
            <person name="Chapman S."/>
            <person name="Gujja S."/>
            <person name="Saif S."/>
            <person name="Birren B."/>
        </authorList>
    </citation>
    <scope>NUCLEOTIDE SEQUENCE</scope>
    <source>
        <strain evidence="5">CBS 7841</strain>
    </source>
</reference>
<dbReference type="PANTHER" id="PTHR14097:SF7">
    <property type="entry name" value="OXIDOREDUCTASE HTATIP2"/>
    <property type="match status" value="1"/>
</dbReference>
<evidence type="ECO:0000313" key="6">
    <source>
        <dbReference type="Proteomes" id="UP000094043"/>
    </source>
</evidence>
<dbReference type="PANTHER" id="PTHR14097">
    <property type="entry name" value="OXIDOREDUCTASE HTATIP2"/>
    <property type="match status" value="1"/>
</dbReference>
<comment type="similarity">
    <text evidence="2">Belongs to the FMP52 family.</text>
</comment>
<evidence type="ECO:0000313" key="5">
    <source>
        <dbReference type="EMBL" id="WVN87034.1"/>
    </source>
</evidence>
<feature type="region of interest" description="Disordered" evidence="3">
    <location>
        <begin position="56"/>
        <end position="81"/>
    </location>
</feature>